<evidence type="ECO:0000256" key="1">
    <source>
        <dbReference type="SAM" id="MobiDB-lite"/>
    </source>
</evidence>
<dbReference type="AlphaFoldDB" id="A0A8H3ZV25"/>
<organism evidence="3 4">
    <name type="scientific">Colletotrichum asianum</name>
    <dbReference type="NCBI Taxonomy" id="702518"/>
    <lineage>
        <taxon>Eukaryota</taxon>
        <taxon>Fungi</taxon>
        <taxon>Dikarya</taxon>
        <taxon>Ascomycota</taxon>
        <taxon>Pezizomycotina</taxon>
        <taxon>Sordariomycetes</taxon>
        <taxon>Hypocreomycetidae</taxon>
        <taxon>Glomerellales</taxon>
        <taxon>Glomerellaceae</taxon>
        <taxon>Colletotrichum</taxon>
        <taxon>Colletotrichum gloeosporioides species complex</taxon>
    </lineage>
</organism>
<keyword evidence="4" id="KW-1185">Reference proteome</keyword>
<feature type="transmembrane region" description="Helical" evidence="2">
    <location>
        <begin position="44"/>
        <end position="69"/>
    </location>
</feature>
<protein>
    <submittedName>
        <fullName evidence="3">Uncharacterized protein</fullName>
    </submittedName>
</protein>
<reference evidence="3 4" key="1">
    <citation type="submission" date="2019-12" db="EMBL/GenBank/DDBJ databases">
        <title>A genome sequence resource for the geographically widespread anthracnose pathogen Colletotrichum asianum.</title>
        <authorList>
            <person name="Meng Y."/>
        </authorList>
    </citation>
    <scope>NUCLEOTIDE SEQUENCE [LARGE SCALE GENOMIC DNA]</scope>
    <source>
        <strain evidence="3 4">ICMP 18580</strain>
    </source>
</reference>
<feature type="compositionally biased region" description="Basic and acidic residues" evidence="1">
    <location>
        <begin position="131"/>
        <end position="148"/>
    </location>
</feature>
<name>A0A8H3ZV25_9PEZI</name>
<evidence type="ECO:0000256" key="2">
    <source>
        <dbReference type="SAM" id="Phobius"/>
    </source>
</evidence>
<gene>
    <name evidence="3" type="ORF">GQ607_004985</name>
</gene>
<evidence type="ECO:0000313" key="4">
    <source>
        <dbReference type="Proteomes" id="UP000434172"/>
    </source>
</evidence>
<feature type="transmembrane region" description="Helical" evidence="2">
    <location>
        <begin position="15"/>
        <end position="32"/>
    </location>
</feature>
<comment type="caution">
    <text evidence="3">The sequence shown here is derived from an EMBL/GenBank/DDBJ whole genome shotgun (WGS) entry which is preliminary data.</text>
</comment>
<sequence>MACLSRSFRQPRRQLASIDAFASAFGTQYTALFNLDIKQYSQAFITATIAATAVTAVIFVLFLTSAFAFSRELYRHRRGKVRGTDEAIGPESADRRKSSSPSAPDDDALGHRQQAPELQACEVLETQAPDPRYHTAELEDSRRRVELE</sequence>
<dbReference type="Proteomes" id="UP000434172">
    <property type="component" value="Unassembled WGS sequence"/>
</dbReference>
<feature type="region of interest" description="Disordered" evidence="1">
    <location>
        <begin position="80"/>
        <end position="148"/>
    </location>
</feature>
<dbReference type="EMBL" id="WOWK01000021">
    <property type="protein sequence ID" value="KAF0327776.1"/>
    <property type="molecule type" value="Genomic_DNA"/>
</dbReference>
<keyword evidence="2" id="KW-0812">Transmembrane</keyword>
<proteinExistence type="predicted"/>
<accession>A0A8H3ZV25</accession>
<keyword evidence="2" id="KW-0472">Membrane</keyword>
<evidence type="ECO:0000313" key="3">
    <source>
        <dbReference type="EMBL" id="KAF0327776.1"/>
    </source>
</evidence>
<keyword evidence="2" id="KW-1133">Transmembrane helix</keyword>
<dbReference type="OrthoDB" id="5325022at2759"/>